<keyword evidence="5 10" id="KW-0418">Kinase</keyword>
<keyword evidence="3 10" id="KW-0808">Transferase</keyword>
<comment type="caution">
    <text evidence="10">The sequence shown here is derived from an EMBL/GenBank/DDBJ whole genome shotgun (WGS) entry which is preliminary data.</text>
</comment>
<evidence type="ECO:0000313" key="11">
    <source>
        <dbReference type="Proteomes" id="UP001519325"/>
    </source>
</evidence>
<evidence type="ECO:0000313" key="10">
    <source>
        <dbReference type="EMBL" id="MBP2190960.1"/>
    </source>
</evidence>
<dbReference type="InterPro" id="IPR011009">
    <property type="entry name" value="Kinase-like_dom_sf"/>
</dbReference>
<proteinExistence type="predicted"/>
<dbReference type="SUPFAM" id="SSF56112">
    <property type="entry name" value="Protein kinase-like (PK-like)"/>
    <property type="match status" value="1"/>
</dbReference>
<feature type="transmembrane region" description="Helical" evidence="8">
    <location>
        <begin position="316"/>
        <end position="337"/>
    </location>
</feature>
<keyword evidence="8" id="KW-1133">Transmembrane helix</keyword>
<evidence type="ECO:0000256" key="8">
    <source>
        <dbReference type="SAM" id="Phobius"/>
    </source>
</evidence>
<evidence type="ECO:0000256" key="5">
    <source>
        <dbReference type="ARBA" id="ARBA00022777"/>
    </source>
</evidence>
<evidence type="ECO:0000256" key="3">
    <source>
        <dbReference type="ARBA" id="ARBA00022679"/>
    </source>
</evidence>
<evidence type="ECO:0000256" key="7">
    <source>
        <dbReference type="SAM" id="MobiDB-lite"/>
    </source>
</evidence>
<keyword evidence="11" id="KW-1185">Reference proteome</keyword>
<dbReference type="Pfam" id="PF00069">
    <property type="entry name" value="Pkinase"/>
    <property type="match status" value="1"/>
</dbReference>
<dbReference type="SMART" id="SM00220">
    <property type="entry name" value="S_TKc"/>
    <property type="match status" value="1"/>
</dbReference>
<dbReference type="RefSeq" id="WP_209891851.1">
    <property type="nucleotide sequence ID" value="NZ_JAGGMR010000001.1"/>
</dbReference>
<feature type="compositionally biased region" description="Low complexity" evidence="7">
    <location>
        <begin position="345"/>
        <end position="355"/>
    </location>
</feature>
<feature type="region of interest" description="Disordered" evidence="7">
    <location>
        <begin position="341"/>
        <end position="369"/>
    </location>
</feature>
<dbReference type="PANTHER" id="PTHR43289:SF6">
    <property type="entry name" value="SERINE_THREONINE-PROTEIN KINASE NEKL-3"/>
    <property type="match status" value="1"/>
</dbReference>
<sequence>MLGNLRPGTVFAGYLIERVLGGGGMGTVYVARHPRLPRREALKVLAPEHSADAEFRARFIREAELTARLNHPNIVAVHDRGVTEDRLWIAMQFVDGVDAAALVGNGSGLPPHRALHIIEQAARGLDEAHRAGMVHRDVKPANILIEARDGDADRVLVTDFGIGWAASESTALTEAGSVLATLAYAAPEQLRALTVDHRADVYALGGTLYELLTGSRPFPRPTPAAVIQAHLQDPPPRPTERNPGLPQAIDAVLARAMAKNPAERYESCGALAGAAASAFGLRTPQPVPRFPVPPPSRGHAKLGSGHAKLGSGRAKFGIGLAVLALVVVLGITGAVALNRDSGVRSAPSATSAAPTTSPPPTTTTATGNWGSHSYIARAFPGLLPANPDTGGYQNMRCAAIDAERRPVDLTAPAQGENRLSCNGNKDPVHVLVAVCNSDRGKEKSAVVRSEEAVVGDQAWTRFSGSGRIVWSDITDPRGGPAGALSILFDDLGRDFCQILVYGGTSGQDLMDRWWSSAPI</sequence>
<evidence type="ECO:0000259" key="9">
    <source>
        <dbReference type="PROSITE" id="PS50011"/>
    </source>
</evidence>
<evidence type="ECO:0000256" key="2">
    <source>
        <dbReference type="ARBA" id="ARBA00022527"/>
    </source>
</evidence>
<dbReference type="PROSITE" id="PS50011">
    <property type="entry name" value="PROTEIN_KINASE_DOM"/>
    <property type="match status" value="1"/>
</dbReference>
<dbReference type="InterPro" id="IPR008271">
    <property type="entry name" value="Ser/Thr_kinase_AS"/>
</dbReference>
<dbReference type="Gene3D" id="3.30.200.20">
    <property type="entry name" value="Phosphorylase Kinase, domain 1"/>
    <property type="match status" value="1"/>
</dbReference>
<dbReference type="InterPro" id="IPR000719">
    <property type="entry name" value="Prot_kinase_dom"/>
</dbReference>
<dbReference type="EC" id="2.7.11.1" evidence="1"/>
<dbReference type="Proteomes" id="UP001519325">
    <property type="component" value="Unassembled WGS sequence"/>
</dbReference>
<protein>
    <recommendedName>
        <fullName evidence="1">non-specific serine/threonine protein kinase</fullName>
        <ecNumber evidence="1">2.7.11.1</ecNumber>
    </recommendedName>
</protein>
<keyword evidence="8" id="KW-0472">Membrane</keyword>
<evidence type="ECO:0000256" key="6">
    <source>
        <dbReference type="ARBA" id="ARBA00022840"/>
    </source>
</evidence>
<accession>A0ABS4QH27</accession>
<name>A0ABS4QH27_9NOCA</name>
<dbReference type="Gene3D" id="1.10.510.10">
    <property type="entry name" value="Transferase(Phosphotransferase) domain 1"/>
    <property type="match status" value="1"/>
</dbReference>
<keyword evidence="4" id="KW-0547">Nucleotide-binding</keyword>
<dbReference type="PROSITE" id="PS00108">
    <property type="entry name" value="PROTEIN_KINASE_ST"/>
    <property type="match status" value="1"/>
</dbReference>
<dbReference type="PANTHER" id="PTHR43289">
    <property type="entry name" value="MITOGEN-ACTIVATED PROTEIN KINASE KINASE KINASE 20-RELATED"/>
    <property type="match status" value="1"/>
</dbReference>
<dbReference type="GO" id="GO:0004674">
    <property type="term" value="F:protein serine/threonine kinase activity"/>
    <property type="evidence" value="ECO:0007669"/>
    <property type="project" value="UniProtKB-EC"/>
</dbReference>
<evidence type="ECO:0000256" key="1">
    <source>
        <dbReference type="ARBA" id="ARBA00012513"/>
    </source>
</evidence>
<gene>
    <name evidence="10" type="ORF">BJ987_003861</name>
</gene>
<dbReference type="EMBL" id="JAGGMR010000001">
    <property type="protein sequence ID" value="MBP2190960.1"/>
    <property type="molecule type" value="Genomic_DNA"/>
</dbReference>
<organism evidence="10 11">
    <name type="scientific">Nocardia goodfellowii</name>
    <dbReference type="NCBI Taxonomy" id="882446"/>
    <lineage>
        <taxon>Bacteria</taxon>
        <taxon>Bacillati</taxon>
        <taxon>Actinomycetota</taxon>
        <taxon>Actinomycetes</taxon>
        <taxon>Mycobacteriales</taxon>
        <taxon>Nocardiaceae</taxon>
        <taxon>Nocardia</taxon>
    </lineage>
</organism>
<dbReference type="CDD" id="cd14014">
    <property type="entry name" value="STKc_PknB_like"/>
    <property type="match status" value="1"/>
</dbReference>
<keyword evidence="2" id="KW-0723">Serine/threonine-protein kinase</keyword>
<feature type="domain" description="Protein kinase" evidence="9">
    <location>
        <begin position="14"/>
        <end position="279"/>
    </location>
</feature>
<keyword evidence="8" id="KW-0812">Transmembrane</keyword>
<reference evidence="10 11" key="1">
    <citation type="submission" date="2021-03" db="EMBL/GenBank/DDBJ databases">
        <title>Sequencing the genomes of 1000 actinobacteria strains.</title>
        <authorList>
            <person name="Klenk H.-P."/>
        </authorList>
    </citation>
    <scope>NUCLEOTIDE SEQUENCE [LARGE SCALE GENOMIC DNA]</scope>
    <source>
        <strain evidence="10 11">DSM 45516</strain>
    </source>
</reference>
<keyword evidence="6" id="KW-0067">ATP-binding</keyword>
<evidence type="ECO:0000256" key="4">
    <source>
        <dbReference type="ARBA" id="ARBA00022741"/>
    </source>
</evidence>